<reference evidence="11 12" key="1">
    <citation type="journal article" date="2023" name="Plants (Basel)">
        <title>Bridging the Gap: Combining Genomics and Transcriptomics Approaches to Understand Stylosanthes scabra, an Orphan Legume from the Brazilian Caatinga.</title>
        <authorList>
            <person name="Ferreira-Neto J.R.C."/>
            <person name="da Silva M.D."/>
            <person name="Binneck E."/>
            <person name="de Melo N.F."/>
            <person name="da Silva R.H."/>
            <person name="de Melo A.L.T.M."/>
            <person name="Pandolfi V."/>
            <person name="Bustamante F.O."/>
            <person name="Brasileiro-Vidal A.C."/>
            <person name="Benko-Iseppon A.M."/>
        </authorList>
    </citation>
    <scope>NUCLEOTIDE SEQUENCE [LARGE SCALE GENOMIC DNA]</scope>
    <source>
        <tissue evidence="11">Leaves</tissue>
    </source>
</reference>
<dbReference type="PANTHER" id="PTHR15860">
    <property type="entry name" value="UNCHARACTERIZED RING FINGER-CONTAINING PROTEIN"/>
    <property type="match status" value="1"/>
</dbReference>
<keyword evidence="4 9" id="KW-0863">Zinc-finger</keyword>
<dbReference type="Gene3D" id="3.30.40.10">
    <property type="entry name" value="Zinc/RING finger domain, C3HC4 (zinc finger)"/>
    <property type="match status" value="1"/>
</dbReference>
<dbReference type="EMBL" id="JASCZI010242699">
    <property type="protein sequence ID" value="MED6211846.1"/>
    <property type="molecule type" value="Genomic_DNA"/>
</dbReference>
<protein>
    <recommendedName>
        <fullName evidence="10">RING-type domain-containing protein</fullName>
    </recommendedName>
</protein>
<dbReference type="PROSITE" id="PS00518">
    <property type="entry name" value="ZF_RING_1"/>
    <property type="match status" value="1"/>
</dbReference>
<keyword evidence="12" id="KW-1185">Reference proteome</keyword>
<evidence type="ECO:0000256" key="4">
    <source>
        <dbReference type="ARBA" id="ARBA00022771"/>
    </source>
</evidence>
<evidence type="ECO:0000256" key="3">
    <source>
        <dbReference type="ARBA" id="ARBA00022723"/>
    </source>
</evidence>
<keyword evidence="6" id="KW-0862">Zinc</keyword>
<dbReference type="InterPro" id="IPR044235">
    <property type="entry name" value="RNFT1/2"/>
</dbReference>
<evidence type="ECO:0000259" key="10">
    <source>
        <dbReference type="PROSITE" id="PS50089"/>
    </source>
</evidence>
<keyword evidence="5" id="KW-0833">Ubl conjugation pathway</keyword>
<keyword evidence="2" id="KW-0812">Transmembrane</keyword>
<evidence type="ECO:0000313" key="11">
    <source>
        <dbReference type="EMBL" id="MED6211846.1"/>
    </source>
</evidence>
<evidence type="ECO:0000256" key="6">
    <source>
        <dbReference type="ARBA" id="ARBA00022833"/>
    </source>
</evidence>
<dbReference type="Pfam" id="PF13920">
    <property type="entry name" value="zf-C3HC4_3"/>
    <property type="match status" value="1"/>
</dbReference>
<keyword evidence="8" id="KW-0472">Membrane</keyword>
<sequence>MAFKLLVLVFYKCGRGPSFRRQGQILTAVEYMLLLYRALLPTPVWYRFFLNKDYGSLFSSLTTGLYLTYKLTTLVEKVQNFFSALRLLSGRKVHYGDYATTEQVNSAGDLCAICQEKMRAPLLLHCKHLFCEECVSEWLERERTCPLCRANVKSADLLTYGDGSTSILCQLF</sequence>
<dbReference type="InterPro" id="IPR001841">
    <property type="entry name" value="Znf_RING"/>
</dbReference>
<gene>
    <name evidence="11" type="ORF">PIB30_077494</name>
</gene>
<dbReference type="SUPFAM" id="SSF57850">
    <property type="entry name" value="RING/U-box"/>
    <property type="match status" value="1"/>
</dbReference>
<evidence type="ECO:0000256" key="7">
    <source>
        <dbReference type="ARBA" id="ARBA00022989"/>
    </source>
</evidence>
<name>A0ABU6YPL7_9FABA</name>
<comment type="caution">
    <text evidence="11">The sequence shown here is derived from an EMBL/GenBank/DDBJ whole genome shotgun (WGS) entry which is preliminary data.</text>
</comment>
<dbReference type="PANTHER" id="PTHR15860:SF27">
    <property type="entry name" value="RING_U-BOX SUPERFAMILY PROTEIN"/>
    <property type="match status" value="1"/>
</dbReference>
<dbReference type="InterPro" id="IPR013083">
    <property type="entry name" value="Znf_RING/FYVE/PHD"/>
</dbReference>
<dbReference type="Proteomes" id="UP001341840">
    <property type="component" value="Unassembled WGS sequence"/>
</dbReference>
<dbReference type="InterPro" id="IPR017907">
    <property type="entry name" value="Znf_RING_CS"/>
</dbReference>
<proteinExistence type="predicted"/>
<dbReference type="SMART" id="SM00184">
    <property type="entry name" value="RING"/>
    <property type="match status" value="1"/>
</dbReference>
<keyword evidence="3" id="KW-0479">Metal-binding</keyword>
<dbReference type="PROSITE" id="PS50089">
    <property type="entry name" value="ZF_RING_2"/>
    <property type="match status" value="1"/>
</dbReference>
<accession>A0ABU6YPL7</accession>
<feature type="domain" description="RING-type" evidence="10">
    <location>
        <begin position="111"/>
        <end position="149"/>
    </location>
</feature>
<keyword evidence="7" id="KW-1133">Transmembrane helix</keyword>
<evidence type="ECO:0000313" key="12">
    <source>
        <dbReference type="Proteomes" id="UP001341840"/>
    </source>
</evidence>
<evidence type="ECO:0000256" key="9">
    <source>
        <dbReference type="PROSITE-ProRule" id="PRU00175"/>
    </source>
</evidence>
<organism evidence="11 12">
    <name type="scientific">Stylosanthes scabra</name>
    <dbReference type="NCBI Taxonomy" id="79078"/>
    <lineage>
        <taxon>Eukaryota</taxon>
        <taxon>Viridiplantae</taxon>
        <taxon>Streptophyta</taxon>
        <taxon>Embryophyta</taxon>
        <taxon>Tracheophyta</taxon>
        <taxon>Spermatophyta</taxon>
        <taxon>Magnoliopsida</taxon>
        <taxon>eudicotyledons</taxon>
        <taxon>Gunneridae</taxon>
        <taxon>Pentapetalae</taxon>
        <taxon>rosids</taxon>
        <taxon>fabids</taxon>
        <taxon>Fabales</taxon>
        <taxon>Fabaceae</taxon>
        <taxon>Papilionoideae</taxon>
        <taxon>50 kb inversion clade</taxon>
        <taxon>dalbergioids sensu lato</taxon>
        <taxon>Dalbergieae</taxon>
        <taxon>Pterocarpus clade</taxon>
        <taxon>Stylosanthes</taxon>
    </lineage>
</organism>
<comment type="subcellular location">
    <subcellularLocation>
        <location evidence="1">Membrane</location>
        <topology evidence="1">Multi-pass membrane protein</topology>
    </subcellularLocation>
</comment>
<evidence type="ECO:0000256" key="8">
    <source>
        <dbReference type="ARBA" id="ARBA00023136"/>
    </source>
</evidence>
<evidence type="ECO:0000256" key="2">
    <source>
        <dbReference type="ARBA" id="ARBA00022692"/>
    </source>
</evidence>
<dbReference type="CDD" id="cd16532">
    <property type="entry name" value="RING-HC_RNFT1-like"/>
    <property type="match status" value="1"/>
</dbReference>
<evidence type="ECO:0000256" key="1">
    <source>
        <dbReference type="ARBA" id="ARBA00004141"/>
    </source>
</evidence>
<evidence type="ECO:0000256" key="5">
    <source>
        <dbReference type="ARBA" id="ARBA00022786"/>
    </source>
</evidence>